<dbReference type="PANTHER" id="PTHR46566">
    <property type="entry name" value="1-PHOSPHOFRUCTOKINASE-RELATED"/>
    <property type="match status" value="1"/>
</dbReference>
<dbReference type="PIRSF" id="PIRSF000535">
    <property type="entry name" value="1PFK/6PFK/LacC"/>
    <property type="match status" value="1"/>
</dbReference>
<dbReference type="SUPFAM" id="SSF53613">
    <property type="entry name" value="Ribokinase-like"/>
    <property type="match status" value="1"/>
</dbReference>
<accession>A0ABS4DBF3</accession>
<gene>
    <name evidence="8" type="ORF">EYB53_013730</name>
</gene>
<dbReference type="PANTHER" id="PTHR46566:SF5">
    <property type="entry name" value="1-PHOSPHOFRUCTOKINASE"/>
    <property type="match status" value="1"/>
</dbReference>
<keyword evidence="2 6" id="KW-0808">Transferase</keyword>
<evidence type="ECO:0000256" key="1">
    <source>
        <dbReference type="ARBA" id="ARBA00010688"/>
    </source>
</evidence>
<protein>
    <submittedName>
        <fullName evidence="8">Hexose kinase</fullName>
        <ecNumber evidence="8">2.7.1.-</ecNumber>
    </submittedName>
</protein>
<comment type="similarity">
    <text evidence="1">Belongs to the carbohydrate kinase PfkB family.</text>
</comment>
<evidence type="ECO:0000259" key="7">
    <source>
        <dbReference type="Pfam" id="PF00294"/>
    </source>
</evidence>
<dbReference type="InterPro" id="IPR002173">
    <property type="entry name" value="Carboh/pur_kinase_PfkB_CS"/>
</dbReference>
<evidence type="ECO:0000256" key="2">
    <source>
        <dbReference type="ARBA" id="ARBA00022679"/>
    </source>
</evidence>
<dbReference type="InterPro" id="IPR029056">
    <property type="entry name" value="Ribokinase-like"/>
</dbReference>
<feature type="domain" description="Carbohydrate kinase PfkB" evidence="7">
    <location>
        <begin position="23"/>
        <end position="293"/>
    </location>
</feature>
<dbReference type="EMBL" id="SIJK02000023">
    <property type="protein sequence ID" value="MBP1466770.1"/>
    <property type="molecule type" value="Genomic_DNA"/>
</dbReference>
<dbReference type="Proteomes" id="UP001193081">
    <property type="component" value="Unassembled WGS sequence"/>
</dbReference>
<evidence type="ECO:0000313" key="8">
    <source>
        <dbReference type="EMBL" id="MBP1466770.1"/>
    </source>
</evidence>
<organism evidence="8 9">
    <name type="scientific">Candidatus Chloroploca mongolica</name>
    <dbReference type="NCBI Taxonomy" id="2528176"/>
    <lineage>
        <taxon>Bacteria</taxon>
        <taxon>Bacillati</taxon>
        <taxon>Chloroflexota</taxon>
        <taxon>Chloroflexia</taxon>
        <taxon>Chloroflexales</taxon>
        <taxon>Chloroflexineae</taxon>
        <taxon>Oscillochloridaceae</taxon>
        <taxon>Candidatus Chloroploca</taxon>
    </lineage>
</organism>
<dbReference type="NCBIfam" id="TIGR03168">
    <property type="entry name" value="1-PFK"/>
    <property type="match status" value="1"/>
</dbReference>
<dbReference type="GO" id="GO:0016301">
    <property type="term" value="F:kinase activity"/>
    <property type="evidence" value="ECO:0007669"/>
    <property type="project" value="UniProtKB-KW"/>
</dbReference>
<sequence length="313" mass="31230">MTLLIITPNPALDRTMTFANLHFGMVQRTDQVVVAAGGKGLNVARAAHTLGQQALVCAPLGGYTGRYVAALAEAEGLVGSWYYHNAGETRTCVLLVDPEADDATALNEAGPSFGAADWAGFAASASKAALEAQLCIVSGSLPRGIDPASLGALIAQIQIQGQGLPLIIDTSGAALVAALAAQPWGIKVNGAELGAALGQSITSVGDAVPALSKLRGQGIALAAVSLGALGCVASNNEGTWHAQPPPITLVSSIGSGDSLLAGLATGLLRGMELPDALRLAVACGTADALTVGGGRIDPAQVAELAAATMLTKL</sequence>
<dbReference type="RefSeq" id="WP_135478837.1">
    <property type="nucleotide sequence ID" value="NZ_SIJK02000023.1"/>
</dbReference>
<comment type="caution">
    <text evidence="8">The sequence shown here is derived from an EMBL/GenBank/DDBJ whole genome shotgun (WGS) entry which is preliminary data.</text>
</comment>
<evidence type="ECO:0000256" key="6">
    <source>
        <dbReference type="PIRNR" id="PIRNR000535"/>
    </source>
</evidence>
<keyword evidence="4 8" id="KW-0418">Kinase</keyword>
<evidence type="ECO:0000256" key="4">
    <source>
        <dbReference type="ARBA" id="ARBA00022777"/>
    </source>
</evidence>
<name>A0ABS4DBF3_9CHLR</name>
<keyword evidence="3" id="KW-0547">Nucleotide-binding</keyword>
<dbReference type="InterPro" id="IPR011611">
    <property type="entry name" value="PfkB_dom"/>
</dbReference>
<keyword evidence="5" id="KW-0067">ATP-binding</keyword>
<dbReference type="Pfam" id="PF00294">
    <property type="entry name" value="PfkB"/>
    <property type="match status" value="1"/>
</dbReference>
<dbReference type="Gene3D" id="3.40.1190.20">
    <property type="match status" value="1"/>
</dbReference>
<dbReference type="EC" id="2.7.1.-" evidence="8"/>
<dbReference type="PROSITE" id="PS00584">
    <property type="entry name" value="PFKB_KINASES_2"/>
    <property type="match status" value="1"/>
</dbReference>
<proteinExistence type="inferred from homology"/>
<evidence type="ECO:0000313" key="9">
    <source>
        <dbReference type="Proteomes" id="UP001193081"/>
    </source>
</evidence>
<reference evidence="8 9" key="1">
    <citation type="submission" date="2021-03" db="EMBL/GenBank/DDBJ databases">
        <authorList>
            <person name="Grouzdev D.S."/>
        </authorList>
    </citation>
    <scope>NUCLEOTIDE SEQUENCE [LARGE SCALE GENOMIC DNA]</scope>
    <source>
        <strain evidence="8 9">M50-1</strain>
    </source>
</reference>
<evidence type="ECO:0000256" key="5">
    <source>
        <dbReference type="ARBA" id="ARBA00022840"/>
    </source>
</evidence>
<keyword evidence="9" id="KW-1185">Reference proteome</keyword>
<evidence type="ECO:0000256" key="3">
    <source>
        <dbReference type="ARBA" id="ARBA00022741"/>
    </source>
</evidence>
<dbReference type="InterPro" id="IPR017583">
    <property type="entry name" value="Tagatose/fructose_Pkinase"/>
</dbReference>